<proteinExistence type="predicted"/>
<dbReference type="Proteomes" id="UP000784700">
    <property type="component" value="Unassembled WGS sequence"/>
</dbReference>
<name>A0A9Q8IME8_9LACO</name>
<accession>A0A9Q8IME8</accession>
<dbReference type="AlphaFoldDB" id="A0A9Q8IME8"/>
<feature type="coiled-coil region" evidence="1">
    <location>
        <begin position="72"/>
        <end position="106"/>
    </location>
</feature>
<comment type="caution">
    <text evidence="2">The sequence shown here is derived from an EMBL/GenBank/DDBJ whole genome shotgun (WGS) entry which is preliminary data.</text>
</comment>
<dbReference type="EMBL" id="QUBG01000013">
    <property type="protein sequence ID" value="TPR42397.1"/>
    <property type="molecule type" value="Genomic_DNA"/>
</dbReference>
<dbReference type="RefSeq" id="WP_140936340.1">
    <property type="nucleotide sequence ID" value="NZ_QUBE01000007.1"/>
</dbReference>
<evidence type="ECO:0000313" key="2">
    <source>
        <dbReference type="EMBL" id="TPR42397.1"/>
    </source>
</evidence>
<sequence>MNKTIKQMADIMGINKLRIYRFIDKNDIKSSKTINGAKTYDKTAQTLIYNNFGYQNDDYIKGSDNKADKNIIEEKNEFIKFIKDEVEEKNNQIDNLQKMLDQQQQLSLQDKNTISEQKQKLKSMQLMIDYNDNNDDKTDNKNDNLKKHWWKFWI</sequence>
<protein>
    <recommendedName>
        <fullName evidence="4">DUF536 domain-containing protein</fullName>
    </recommendedName>
</protein>
<reference evidence="2" key="1">
    <citation type="submission" date="2018-08" db="EMBL/GenBank/DDBJ databases">
        <title>Comparative genomics of wild bee and flower associated Lactobacillus reveals potential adaptation to the bee host.</title>
        <authorList>
            <person name="Vuong H.Q."/>
            <person name="Mcfrederick Q.S."/>
        </authorList>
    </citation>
    <scope>NUCLEOTIDE SEQUENCE</scope>
    <source>
        <strain evidence="2">HV_63</strain>
    </source>
</reference>
<evidence type="ECO:0000256" key="1">
    <source>
        <dbReference type="SAM" id="Coils"/>
    </source>
</evidence>
<evidence type="ECO:0008006" key="4">
    <source>
        <dbReference type="Google" id="ProtNLM"/>
    </source>
</evidence>
<organism evidence="2 3">
    <name type="scientific">Apilactobacillus micheneri</name>
    <dbReference type="NCBI Taxonomy" id="1899430"/>
    <lineage>
        <taxon>Bacteria</taxon>
        <taxon>Bacillati</taxon>
        <taxon>Bacillota</taxon>
        <taxon>Bacilli</taxon>
        <taxon>Lactobacillales</taxon>
        <taxon>Lactobacillaceae</taxon>
        <taxon>Apilactobacillus</taxon>
    </lineage>
</organism>
<evidence type="ECO:0000313" key="3">
    <source>
        <dbReference type="Proteomes" id="UP000784700"/>
    </source>
</evidence>
<gene>
    <name evidence="2" type="ORF">DY130_07325</name>
</gene>
<keyword evidence="1" id="KW-0175">Coiled coil</keyword>